<feature type="transmembrane region" description="Helical" evidence="1">
    <location>
        <begin position="43"/>
        <end position="63"/>
    </location>
</feature>
<keyword evidence="1" id="KW-0812">Transmembrane</keyword>
<accession>A0A517MJ05</accession>
<protein>
    <submittedName>
        <fullName evidence="2">Uncharacterized protein</fullName>
    </submittedName>
</protein>
<dbReference type="AlphaFoldDB" id="A0A517MJ05"/>
<proteinExistence type="predicted"/>
<organism evidence="2 3">
    <name type="scientific">Roseimaritima multifibrata</name>
    <dbReference type="NCBI Taxonomy" id="1930274"/>
    <lineage>
        <taxon>Bacteria</taxon>
        <taxon>Pseudomonadati</taxon>
        <taxon>Planctomycetota</taxon>
        <taxon>Planctomycetia</taxon>
        <taxon>Pirellulales</taxon>
        <taxon>Pirellulaceae</taxon>
        <taxon>Roseimaritima</taxon>
    </lineage>
</organism>
<feature type="transmembrane region" description="Helical" evidence="1">
    <location>
        <begin position="12"/>
        <end position="37"/>
    </location>
</feature>
<gene>
    <name evidence="2" type="ORF">FF011L_36610</name>
</gene>
<dbReference type="EMBL" id="CP036262">
    <property type="protein sequence ID" value="QDS94879.1"/>
    <property type="molecule type" value="Genomic_DNA"/>
</dbReference>
<evidence type="ECO:0000256" key="1">
    <source>
        <dbReference type="SAM" id="Phobius"/>
    </source>
</evidence>
<sequence>MSAIAGDTIWAALITLVAVLAVLVYGMVSVFWLASLFRGKVVAVLYVLGLFVPLLGLVILIVISSKATTILRANGIKVGLLGANPKTI</sequence>
<keyword evidence="1" id="KW-1133">Transmembrane helix</keyword>
<evidence type="ECO:0000313" key="2">
    <source>
        <dbReference type="EMBL" id="QDS94879.1"/>
    </source>
</evidence>
<evidence type="ECO:0000313" key="3">
    <source>
        <dbReference type="Proteomes" id="UP000320672"/>
    </source>
</evidence>
<keyword evidence="3" id="KW-1185">Reference proteome</keyword>
<reference evidence="2 3" key="1">
    <citation type="submission" date="2019-02" db="EMBL/GenBank/DDBJ databases">
        <title>Deep-cultivation of Planctomycetes and their phenomic and genomic characterization uncovers novel biology.</title>
        <authorList>
            <person name="Wiegand S."/>
            <person name="Jogler M."/>
            <person name="Boedeker C."/>
            <person name="Pinto D."/>
            <person name="Vollmers J."/>
            <person name="Rivas-Marin E."/>
            <person name="Kohn T."/>
            <person name="Peeters S.H."/>
            <person name="Heuer A."/>
            <person name="Rast P."/>
            <person name="Oberbeckmann S."/>
            <person name="Bunk B."/>
            <person name="Jeske O."/>
            <person name="Meyerdierks A."/>
            <person name="Storesund J.E."/>
            <person name="Kallscheuer N."/>
            <person name="Luecker S."/>
            <person name="Lage O.M."/>
            <person name="Pohl T."/>
            <person name="Merkel B.J."/>
            <person name="Hornburger P."/>
            <person name="Mueller R.-W."/>
            <person name="Bruemmer F."/>
            <person name="Labrenz M."/>
            <person name="Spormann A.M."/>
            <person name="Op den Camp H."/>
            <person name="Overmann J."/>
            <person name="Amann R."/>
            <person name="Jetten M.S.M."/>
            <person name="Mascher T."/>
            <person name="Medema M.H."/>
            <person name="Devos D.P."/>
            <person name="Kaster A.-K."/>
            <person name="Ovreas L."/>
            <person name="Rohde M."/>
            <person name="Galperin M.Y."/>
            <person name="Jogler C."/>
        </authorList>
    </citation>
    <scope>NUCLEOTIDE SEQUENCE [LARGE SCALE GENOMIC DNA]</scope>
    <source>
        <strain evidence="2 3">FF011L</strain>
    </source>
</reference>
<name>A0A517MJ05_9BACT</name>
<dbReference type="Proteomes" id="UP000320672">
    <property type="component" value="Chromosome"/>
</dbReference>
<keyword evidence="1" id="KW-0472">Membrane</keyword>
<dbReference type="KEGG" id="rml:FF011L_36610"/>